<organism evidence="1 2">
    <name type="scientific">Paralvinella palmiformis</name>
    <dbReference type="NCBI Taxonomy" id="53620"/>
    <lineage>
        <taxon>Eukaryota</taxon>
        <taxon>Metazoa</taxon>
        <taxon>Spiralia</taxon>
        <taxon>Lophotrochozoa</taxon>
        <taxon>Annelida</taxon>
        <taxon>Polychaeta</taxon>
        <taxon>Sedentaria</taxon>
        <taxon>Canalipalpata</taxon>
        <taxon>Terebellida</taxon>
        <taxon>Terebelliformia</taxon>
        <taxon>Alvinellidae</taxon>
        <taxon>Paralvinella</taxon>
    </lineage>
</organism>
<dbReference type="Proteomes" id="UP001208570">
    <property type="component" value="Unassembled WGS sequence"/>
</dbReference>
<keyword evidence="2" id="KW-1185">Reference proteome</keyword>
<evidence type="ECO:0000313" key="2">
    <source>
        <dbReference type="Proteomes" id="UP001208570"/>
    </source>
</evidence>
<evidence type="ECO:0000313" key="1">
    <source>
        <dbReference type="EMBL" id="KAK2144845.1"/>
    </source>
</evidence>
<accession>A0AAD9J3A2</accession>
<sequence>MSFKLTKPQHRKKVFSSKEASFPVPISIQTGLPPSDGRWHYYTAYLVDGSIFVKHSGDMNQLYRMGFFGKGTLSRHRPQYNHVIPRVNWPDDKYGHQRTLKVISRRNKHSSDFQLQIDNNWISPSDSAKNLGILFDKHLNMETHVAGIYKRLRIRLPGFGAL</sequence>
<dbReference type="AlphaFoldDB" id="A0AAD9J3A2"/>
<proteinExistence type="predicted"/>
<name>A0AAD9J3A2_9ANNE</name>
<protein>
    <submittedName>
        <fullName evidence="1">Uncharacterized protein</fullName>
    </submittedName>
</protein>
<reference evidence="1" key="1">
    <citation type="journal article" date="2023" name="Mol. Biol. Evol.">
        <title>Third-Generation Sequencing Reveals the Adaptive Role of the Epigenome in Three Deep-Sea Polychaetes.</title>
        <authorList>
            <person name="Perez M."/>
            <person name="Aroh O."/>
            <person name="Sun Y."/>
            <person name="Lan Y."/>
            <person name="Juniper S.K."/>
            <person name="Young C.R."/>
            <person name="Angers B."/>
            <person name="Qian P.Y."/>
        </authorList>
    </citation>
    <scope>NUCLEOTIDE SEQUENCE</scope>
    <source>
        <strain evidence="1">P08H-3</strain>
    </source>
</reference>
<gene>
    <name evidence="1" type="ORF">LSH36_725g00035</name>
</gene>
<dbReference type="EMBL" id="JAODUP010000725">
    <property type="protein sequence ID" value="KAK2144845.1"/>
    <property type="molecule type" value="Genomic_DNA"/>
</dbReference>
<comment type="caution">
    <text evidence="1">The sequence shown here is derived from an EMBL/GenBank/DDBJ whole genome shotgun (WGS) entry which is preliminary data.</text>
</comment>